<dbReference type="PANTHER" id="PTHR35535:SF1">
    <property type="entry name" value="HEAT SHOCK PROTEIN HSLJ"/>
    <property type="match status" value="1"/>
</dbReference>
<keyword evidence="1" id="KW-0732">Signal</keyword>
<dbReference type="Gene3D" id="2.40.128.270">
    <property type="match status" value="1"/>
</dbReference>
<dbReference type="PANTHER" id="PTHR35535">
    <property type="entry name" value="HEAT SHOCK PROTEIN HSLJ"/>
    <property type="match status" value="1"/>
</dbReference>
<name>A0ABS1C5K1_9BACT</name>
<feature type="signal peptide" evidence="1">
    <location>
        <begin position="1"/>
        <end position="20"/>
    </location>
</feature>
<dbReference type="PROSITE" id="PS51257">
    <property type="entry name" value="PROKAR_LIPOPROTEIN"/>
    <property type="match status" value="1"/>
</dbReference>
<dbReference type="InterPro" id="IPR038670">
    <property type="entry name" value="HslJ-like_sf"/>
</dbReference>
<dbReference type="InterPro" id="IPR005184">
    <property type="entry name" value="DUF306_Meta_HslJ"/>
</dbReference>
<evidence type="ECO:0000256" key="1">
    <source>
        <dbReference type="SAM" id="SignalP"/>
    </source>
</evidence>
<organism evidence="3 4">
    <name type="scientific">Adhaeribacter terrigena</name>
    <dbReference type="NCBI Taxonomy" id="2793070"/>
    <lineage>
        <taxon>Bacteria</taxon>
        <taxon>Pseudomonadati</taxon>
        <taxon>Bacteroidota</taxon>
        <taxon>Cytophagia</taxon>
        <taxon>Cytophagales</taxon>
        <taxon>Hymenobacteraceae</taxon>
        <taxon>Adhaeribacter</taxon>
    </lineage>
</organism>
<dbReference type="Pfam" id="PF03724">
    <property type="entry name" value="META"/>
    <property type="match status" value="1"/>
</dbReference>
<evidence type="ECO:0000313" key="3">
    <source>
        <dbReference type="EMBL" id="MBK0404667.1"/>
    </source>
</evidence>
<dbReference type="Proteomes" id="UP000644147">
    <property type="component" value="Unassembled WGS sequence"/>
</dbReference>
<accession>A0ABS1C5K1</accession>
<feature type="chain" id="PRO_5046227181" evidence="1">
    <location>
        <begin position="21"/>
        <end position="159"/>
    </location>
</feature>
<feature type="domain" description="DUF306" evidence="2">
    <location>
        <begin position="44"/>
        <end position="153"/>
    </location>
</feature>
<evidence type="ECO:0000259" key="2">
    <source>
        <dbReference type="Pfam" id="PF03724"/>
    </source>
</evidence>
<dbReference type="RefSeq" id="WP_200507531.1">
    <property type="nucleotide sequence ID" value="NZ_JAEHFX010000011.1"/>
</dbReference>
<comment type="caution">
    <text evidence="3">The sequence shown here is derived from an EMBL/GenBank/DDBJ whole genome shotgun (WGS) entry which is preliminary data.</text>
</comment>
<evidence type="ECO:0000313" key="4">
    <source>
        <dbReference type="Proteomes" id="UP000644147"/>
    </source>
</evidence>
<dbReference type="EMBL" id="JAEHFX010000011">
    <property type="protein sequence ID" value="MBK0404667.1"/>
    <property type="molecule type" value="Genomic_DNA"/>
</dbReference>
<dbReference type="InterPro" id="IPR053147">
    <property type="entry name" value="Hsp_HslJ-like"/>
</dbReference>
<sequence length="159" mass="17638">MKKHLFLASFFALTLSGCNATKNADLASKKGATQITKEAQQASTIMEKRWKLVELEGQHVIMTSDQQTEAHFVLHTAGNKVTGNGGCNTINGTYSLSEGNRIRFSKMAVTMMYCQNMEMEGQFLKVFEIADNYSLHGDTLTLNVGRRASLAVFHAVYLH</sequence>
<reference evidence="3 4" key="1">
    <citation type="submission" date="2020-12" db="EMBL/GenBank/DDBJ databases">
        <title>Bacterial novel species Adhaeribacter sp. BT258 isolated from soil.</title>
        <authorList>
            <person name="Jung H.-Y."/>
        </authorList>
    </citation>
    <scope>NUCLEOTIDE SEQUENCE [LARGE SCALE GENOMIC DNA]</scope>
    <source>
        <strain evidence="3 4">BT258</strain>
    </source>
</reference>
<proteinExistence type="predicted"/>
<gene>
    <name evidence="3" type="ORF">I5M27_16860</name>
</gene>
<protein>
    <submittedName>
        <fullName evidence="3">META domain-containing protein</fullName>
    </submittedName>
</protein>
<keyword evidence="4" id="KW-1185">Reference proteome</keyword>